<dbReference type="Proteomes" id="UP000054337">
    <property type="component" value="Unassembled WGS sequence"/>
</dbReference>
<dbReference type="HOGENOM" id="CLU_2891900_0_0_1"/>
<name>W7E514_BIPV3</name>
<dbReference type="EMBL" id="KI968865">
    <property type="protein sequence ID" value="EUN21085.1"/>
    <property type="molecule type" value="Genomic_DNA"/>
</dbReference>
<gene>
    <name evidence="1" type="ORF">COCVIDRAFT_114920</name>
</gene>
<feature type="non-terminal residue" evidence="1">
    <location>
        <position position="1"/>
    </location>
</feature>
<dbReference type="GeneID" id="26250642"/>
<evidence type="ECO:0000313" key="2">
    <source>
        <dbReference type="Proteomes" id="UP000054337"/>
    </source>
</evidence>
<protein>
    <submittedName>
        <fullName evidence="1">Uncharacterized protein</fullName>
    </submittedName>
</protein>
<accession>W7E514</accession>
<sequence length="63" mass="6852">VRGRTDSRVGYAKMVSKPTVTEHGPKLALDACQPLLVFAVVSDECIVILLTTPRGRVAERWSG</sequence>
<dbReference type="AlphaFoldDB" id="W7E514"/>
<proteinExistence type="predicted"/>
<keyword evidence="2" id="KW-1185">Reference proteome</keyword>
<evidence type="ECO:0000313" key="1">
    <source>
        <dbReference type="EMBL" id="EUN21085.1"/>
    </source>
</evidence>
<dbReference type="RefSeq" id="XP_014550659.1">
    <property type="nucleotide sequence ID" value="XM_014695173.1"/>
</dbReference>
<organism evidence="1 2">
    <name type="scientific">Bipolaris victoriae (strain FI3)</name>
    <name type="common">Victoria blight of oats agent</name>
    <name type="synonym">Cochliobolus victoriae</name>
    <dbReference type="NCBI Taxonomy" id="930091"/>
    <lineage>
        <taxon>Eukaryota</taxon>
        <taxon>Fungi</taxon>
        <taxon>Dikarya</taxon>
        <taxon>Ascomycota</taxon>
        <taxon>Pezizomycotina</taxon>
        <taxon>Dothideomycetes</taxon>
        <taxon>Pleosporomycetidae</taxon>
        <taxon>Pleosporales</taxon>
        <taxon>Pleosporineae</taxon>
        <taxon>Pleosporaceae</taxon>
        <taxon>Bipolaris</taxon>
    </lineage>
</organism>
<reference evidence="1 2" key="1">
    <citation type="journal article" date="2013" name="PLoS Genet.">
        <title>Comparative genome structure, secondary metabolite, and effector coding capacity across Cochliobolus pathogens.</title>
        <authorList>
            <person name="Condon B.J."/>
            <person name="Leng Y."/>
            <person name="Wu D."/>
            <person name="Bushley K.E."/>
            <person name="Ohm R.A."/>
            <person name="Otillar R."/>
            <person name="Martin J."/>
            <person name="Schackwitz W."/>
            <person name="Grimwood J."/>
            <person name="MohdZainudin N."/>
            <person name="Xue C."/>
            <person name="Wang R."/>
            <person name="Manning V.A."/>
            <person name="Dhillon B."/>
            <person name="Tu Z.J."/>
            <person name="Steffenson B.J."/>
            <person name="Salamov A."/>
            <person name="Sun H."/>
            <person name="Lowry S."/>
            <person name="LaButti K."/>
            <person name="Han J."/>
            <person name="Copeland A."/>
            <person name="Lindquist E."/>
            <person name="Barry K."/>
            <person name="Schmutz J."/>
            <person name="Baker S.E."/>
            <person name="Ciuffetti L.M."/>
            <person name="Grigoriev I.V."/>
            <person name="Zhong S."/>
            <person name="Turgeon B.G."/>
        </authorList>
    </citation>
    <scope>NUCLEOTIDE SEQUENCE [LARGE SCALE GENOMIC DNA]</scope>
    <source>
        <strain evidence="1 2">FI3</strain>
    </source>
</reference>